<evidence type="ECO:0000259" key="7">
    <source>
        <dbReference type="PROSITE" id="PS50157"/>
    </source>
</evidence>
<evidence type="ECO:0000313" key="8">
    <source>
        <dbReference type="EMBL" id="CAF0750196.1"/>
    </source>
</evidence>
<feature type="domain" description="C2H2-type" evidence="7">
    <location>
        <begin position="97"/>
        <end position="124"/>
    </location>
</feature>
<feature type="region of interest" description="Disordered" evidence="6">
    <location>
        <begin position="538"/>
        <end position="575"/>
    </location>
</feature>
<feature type="region of interest" description="Disordered" evidence="6">
    <location>
        <begin position="172"/>
        <end position="261"/>
    </location>
</feature>
<evidence type="ECO:0000256" key="6">
    <source>
        <dbReference type="SAM" id="MobiDB-lite"/>
    </source>
</evidence>
<dbReference type="GO" id="GO:0008270">
    <property type="term" value="F:zinc ion binding"/>
    <property type="evidence" value="ECO:0007669"/>
    <property type="project" value="UniProtKB-KW"/>
</dbReference>
<gene>
    <name evidence="8" type="ORF">JXQ802_LOCUS1630</name>
</gene>
<evidence type="ECO:0000256" key="3">
    <source>
        <dbReference type="ARBA" id="ARBA00022771"/>
    </source>
</evidence>
<dbReference type="InterPro" id="IPR036236">
    <property type="entry name" value="Znf_C2H2_sf"/>
</dbReference>
<dbReference type="GO" id="GO:0000977">
    <property type="term" value="F:RNA polymerase II transcription regulatory region sequence-specific DNA binding"/>
    <property type="evidence" value="ECO:0007669"/>
    <property type="project" value="TreeGrafter"/>
</dbReference>
<evidence type="ECO:0000313" key="9">
    <source>
        <dbReference type="Proteomes" id="UP000663870"/>
    </source>
</evidence>
<evidence type="ECO:0000256" key="1">
    <source>
        <dbReference type="ARBA" id="ARBA00022723"/>
    </source>
</evidence>
<proteinExistence type="predicted"/>
<feature type="compositionally biased region" description="Low complexity" evidence="6">
    <location>
        <begin position="448"/>
        <end position="474"/>
    </location>
</feature>
<dbReference type="SUPFAM" id="SSF57667">
    <property type="entry name" value="beta-beta-alpha zinc fingers"/>
    <property type="match status" value="2"/>
</dbReference>
<dbReference type="PANTHER" id="PTHR24409">
    <property type="entry name" value="ZINC FINGER PROTEIN 142"/>
    <property type="match status" value="1"/>
</dbReference>
<dbReference type="GO" id="GO:0005634">
    <property type="term" value="C:nucleus"/>
    <property type="evidence" value="ECO:0007669"/>
    <property type="project" value="TreeGrafter"/>
</dbReference>
<keyword evidence="2" id="KW-0677">Repeat</keyword>
<sequence>MIVTQILTDDEDNNNTNDDSVLDLSFKKKSSINNEIILKQNQNLSSLLSPPSSTSSSSFMISPKQNHTTNKRILEIPNVKKSKQTGTIPSNKRPLRFQCKHCDYKAPSTSLMQNHIYRHTDLTPYACAYCGHKSTTKSTIMVHIELCHPNMEVKINENRVREQDFYRDLNSSEITSLSNPNTSTTTTTTTTTTPTTITNDGPQIKKPRRSNQYDSESEPINGVAISLKTIGEDENESSHASDDTSETENLEPILFDDDEQQQTDTNIYDASPTMAKPSLKLKFSSQQIPIIESSTTTTKESDCDDDSEYLLVYNRPKQYYGSLYEPDKQYACKLCSYTTNHRPSMEDHVFVHTDEKPYKCGYCGEEIFTRYAATYHIKYKHAGMARNFIQNKADVTQYYVNRAKRDDEKNQFKVIDTRRVKVPTRNGKSVNNQNTKIESPIEHPIQHVSSPTPSNVVSSTPPQTSISSSNNSQIPTVPPDYRFLLAWSYYLASQAAWLSPMLQQQGQIPPSLTNDPEATAKFLQQAMQTVMEPLITAQTSNNNNNTNEDDNNDEQTENELESENLVIVKDETNEY</sequence>
<dbReference type="PROSITE" id="PS50157">
    <property type="entry name" value="ZINC_FINGER_C2H2_2"/>
    <property type="match status" value="2"/>
</dbReference>
<dbReference type="PANTHER" id="PTHR24409:SF295">
    <property type="entry name" value="AZ2-RELATED"/>
    <property type="match status" value="1"/>
</dbReference>
<dbReference type="InterPro" id="IPR013087">
    <property type="entry name" value="Znf_C2H2_type"/>
</dbReference>
<evidence type="ECO:0000256" key="4">
    <source>
        <dbReference type="ARBA" id="ARBA00022833"/>
    </source>
</evidence>
<evidence type="ECO:0000256" key="5">
    <source>
        <dbReference type="PROSITE-ProRule" id="PRU00042"/>
    </source>
</evidence>
<keyword evidence="3 5" id="KW-0863">Zinc-finger</keyword>
<feature type="compositionally biased region" description="Polar residues" evidence="6">
    <location>
        <begin position="426"/>
        <end position="437"/>
    </location>
</feature>
<organism evidence="8 9">
    <name type="scientific">Rotaria sordida</name>
    <dbReference type="NCBI Taxonomy" id="392033"/>
    <lineage>
        <taxon>Eukaryota</taxon>
        <taxon>Metazoa</taxon>
        <taxon>Spiralia</taxon>
        <taxon>Gnathifera</taxon>
        <taxon>Rotifera</taxon>
        <taxon>Eurotatoria</taxon>
        <taxon>Bdelloidea</taxon>
        <taxon>Philodinida</taxon>
        <taxon>Philodinidae</taxon>
        <taxon>Rotaria</taxon>
    </lineage>
</organism>
<feature type="compositionally biased region" description="Low complexity" evidence="6">
    <location>
        <begin position="45"/>
        <end position="58"/>
    </location>
</feature>
<feature type="region of interest" description="Disordered" evidence="6">
    <location>
        <begin position="45"/>
        <end position="66"/>
    </location>
</feature>
<protein>
    <recommendedName>
        <fullName evidence="7">C2H2-type domain-containing protein</fullName>
    </recommendedName>
</protein>
<dbReference type="AlphaFoldDB" id="A0A813PGD0"/>
<keyword evidence="4" id="KW-0862">Zinc</keyword>
<evidence type="ECO:0000256" key="2">
    <source>
        <dbReference type="ARBA" id="ARBA00022737"/>
    </source>
</evidence>
<keyword evidence="1" id="KW-0479">Metal-binding</keyword>
<dbReference type="EMBL" id="CAJNOL010000018">
    <property type="protein sequence ID" value="CAF0750196.1"/>
    <property type="molecule type" value="Genomic_DNA"/>
</dbReference>
<feature type="compositionally biased region" description="Acidic residues" evidence="6">
    <location>
        <begin position="243"/>
        <end position="261"/>
    </location>
</feature>
<feature type="compositionally biased region" description="Low complexity" evidence="6">
    <location>
        <begin position="174"/>
        <end position="199"/>
    </location>
</feature>
<name>A0A813PGD0_9BILA</name>
<feature type="compositionally biased region" description="Acidic residues" evidence="6">
    <location>
        <begin position="547"/>
        <end position="562"/>
    </location>
</feature>
<dbReference type="Gene3D" id="3.30.160.60">
    <property type="entry name" value="Classic Zinc Finger"/>
    <property type="match status" value="2"/>
</dbReference>
<dbReference type="SMART" id="SM00355">
    <property type="entry name" value="ZnF_C2H2"/>
    <property type="match status" value="4"/>
</dbReference>
<accession>A0A813PGD0</accession>
<feature type="region of interest" description="Disordered" evidence="6">
    <location>
        <begin position="425"/>
        <end position="474"/>
    </location>
</feature>
<dbReference type="GO" id="GO:0000981">
    <property type="term" value="F:DNA-binding transcription factor activity, RNA polymerase II-specific"/>
    <property type="evidence" value="ECO:0007669"/>
    <property type="project" value="TreeGrafter"/>
</dbReference>
<keyword evidence="9" id="KW-1185">Reference proteome</keyword>
<dbReference type="PROSITE" id="PS00028">
    <property type="entry name" value="ZINC_FINGER_C2H2_1"/>
    <property type="match status" value="1"/>
</dbReference>
<reference evidence="8" key="1">
    <citation type="submission" date="2021-02" db="EMBL/GenBank/DDBJ databases">
        <authorList>
            <person name="Nowell W R."/>
        </authorList>
    </citation>
    <scope>NUCLEOTIDE SEQUENCE</scope>
</reference>
<dbReference type="Proteomes" id="UP000663870">
    <property type="component" value="Unassembled WGS sequence"/>
</dbReference>
<comment type="caution">
    <text evidence="8">The sequence shown here is derived from an EMBL/GenBank/DDBJ whole genome shotgun (WGS) entry which is preliminary data.</text>
</comment>
<feature type="domain" description="C2H2-type" evidence="7">
    <location>
        <begin position="330"/>
        <end position="357"/>
    </location>
</feature>